<gene>
    <name evidence="1" type="ORF">K3G42_013641</name>
</gene>
<accession>A0ACB8E733</accession>
<name>A0ACB8E733_9SAUR</name>
<evidence type="ECO:0000313" key="1">
    <source>
        <dbReference type="EMBL" id="KAH7988309.1"/>
    </source>
</evidence>
<organism evidence="1 2">
    <name type="scientific">Sphaerodactylus townsendi</name>
    <dbReference type="NCBI Taxonomy" id="933632"/>
    <lineage>
        <taxon>Eukaryota</taxon>
        <taxon>Metazoa</taxon>
        <taxon>Chordata</taxon>
        <taxon>Craniata</taxon>
        <taxon>Vertebrata</taxon>
        <taxon>Euteleostomi</taxon>
        <taxon>Lepidosauria</taxon>
        <taxon>Squamata</taxon>
        <taxon>Bifurcata</taxon>
        <taxon>Gekkota</taxon>
        <taxon>Sphaerodactylidae</taxon>
        <taxon>Sphaerodactylus</taxon>
    </lineage>
</organism>
<dbReference type="EMBL" id="CM037623">
    <property type="protein sequence ID" value="KAH7988309.1"/>
    <property type="molecule type" value="Genomic_DNA"/>
</dbReference>
<comment type="caution">
    <text evidence="1">The sequence shown here is derived from an EMBL/GenBank/DDBJ whole genome shotgun (WGS) entry which is preliminary data.</text>
</comment>
<proteinExistence type="predicted"/>
<protein>
    <submittedName>
        <fullName evidence="1">Uncharacterized protein</fullName>
    </submittedName>
</protein>
<evidence type="ECO:0000313" key="2">
    <source>
        <dbReference type="Proteomes" id="UP000827872"/>
    </source>
</evidence>
<dbReference type="Proteomes" id="UP000827872">
    <property type="component" value="Linkage Group LG10"/>
</dbReference>
<keyword evidence="2" id="KW-1185">Reference proteome</keyword>
<reference evidence="1" key="1">
    <citation type="submission" date="2021-08" db="EMBL/GenBank/DDBJ databases">
        <title>The first chromosome-level gecko genome reveals the dynamic sex chromosomes of Neotropical dwarf geckos (Sphaerodactylidae: Sphaerodactylus).</title>
        <authorList>
            <person name="Pinto B.J."/>
            <person name="Keating S.E."/>
            <person name="Gamble T."/>
        </authorList>
    </citation>
    <scope>NUCLEOTIDE SEQUENCE</scope>
    <source>
        <strain evidence="1">TG3544</strain>
    </source>
</reference>
<sequence length="85" mass="9589">MRLIKRQERVMGVAALMFFSPSFMAALFADTSGDMNDIMDLILLLGVLGANEGFLIQRLICKPWMPYADLLMCSNKKVWSPSMRA</sequence>